<dbReference type="PROSITE" id="PS51118">
    <property type="entry name" value="HTH_HXLR"/>
    <property type="match status" value="1"/>
</dbReference>
<dbReference type="InterPro" id="IPR002577">
    <property type="entry name" value="HTH_HxlR"/>
</dbReference>
<feature type="domain" description="HTH hxlR-type" evidence="4">
    <location>
        <begin position="13"/>
        <end position="112"/>
    </location>
</feature>
<reference evidence="6 8" key="2">
    <citation type="submission" date="2021-03" db="EMBL/GenBank/DDBJ databases">
        <title>Mucilaginibacter strains isolated from gold and copper mining confer multi heavy-metal resistance.</title>
        <authorList>
            <person name="Li Y."/>
        </authorList>
    </citation>
    <scope>NUCLEOTIDE SEQUENCE [LARGE SCALE GENOMIC DNA]</scope>
    <source>
        <strain evidence="6 8">P2-4</strain>
    </source>
</reference>
<dbReference type="Gene3D" id="1.10.10.10">
    <property type="entry name" value="Winged helix-like DNA-binding domain superfamily/Winged helix DNA-binding domain"/>
    <property type="match status" value="1"/>
</dbReference>
<keyword evidence="3" id="KW-0804">Transcription</keyword>
<name>A0AAE6JLZ7_9SPHI</name>
<dbReference type="EMBL" id="CP071880">
    <property type="protein sequence ID" value="QTE50265.1"/>
    <property type="molecule type" value="Genomic_DNA"/>
</dbReference>
<dbReference type="AlphaFoldDB" id="A0AAE6JLZ7"/>
<sequence>MKNVNTITQRSNCPISFSLDFIGDKWSLLIIRDMMLFEKSTYSDFLNSQEKIASNIARDRLIKLTEHGFISRSGSQARHWNRPYKLTEKAFDLIPVIVDLTLWGLKYGPFGTMEHSGAMETKNRTKLIADIEQKLRAQGVIKAIAY</sequence>
<proteinExistence type="predicted"/>
<evidence type="ECO:0000256" key="2">
    <source>
        <dbReference type="ARBA" id="ARBA00023125"/>
    </source>
</evidence>
<accession>A0AAE6JLZ7</accession>
<gene>
    <name evidence="5" type="ORF">DIU31_028170</name>
    <name evidence="6" type="ORF">J3L21_32845</name>
</gene>
<evidence type="ECO:0000259" key="4">
    <source>
        <dbReference type="PROSITE" id="PS51118"/>
    </source>
</evidence>
<dbReference type="GO" id="GO:0003677">
    <property type="term" value="F:DNA binding"/>
    <property type="evidence" value="ECO:0007669"/>
    <property type="project" value="UniProtKB-KW"/>
</dbReference>
<dbReference type="Pfam" id="PF01638">
    <property type="entry name" value="HxlR"/>
    <property type="match status" value="1"/>
</dbReference>
<dbReference type="Proteomes" id="UP000663940">
    <property type="component" value="Chromosome"/>
</dbReference>
<evidence type="ECO:0000313" key="6">
    <source>
        <dbReference type="EMBL" id="QTE50265.1"/>
    </source>
</evidence>
<dbReference type="InterPro" id="IPR036388">
    <property type="entry name" value="WH-like_DNA-bd_sf"/>
</dbReference>
<evidence type="ECO:0000313" key="8">
    <source>
        <dbReference type="Proteomes" id="UP000663940"/>
    </source>
</evidence>
<keyword evidence="1" id="KW-0805">Transcription regulation</keyword>
<dbReference type="InterPro" id="IPR036390">
    <property type="entry name" value="WH_DNA-bd_sf"/>
</dbReference>
<dbReference type="RefSeq" id="WP_112652566.1">
    <property type="nucleotide sequence ID" value="NZ_CP043451.1"/>
</dbReference>
<keyword evidence="8" id="KW-1185">Reference proteome</keyword>
<organism evidence="5 7">
    <name type="scientific">Mucilaginibacter rubeus</name>
    <dbReference type="NCBI Taxonomy" id="2027860"/>
    <lineage>
        <taxon>Bacteria</taxon>
        <taxon>Pseudomonadati</taxon>
        <taxon>Bacteroidota</taxon>
        <taxon>Sphingobacteriia</taxon>
        <taxon>Sphingobacteriales</taxon>
        <taxon>Sphingobacteriaceae</taxon>
        <taxon>Mucilaginibacter</taxon>
    </lineage>
</organism>
<dbReference type="PANTHER" id="PTHR33204:SF37">
    <property type="entry name" value="HTH-TYPE TRANSCRIPTIONAL REGULATOR YODB"/>
    <property type="match status" value="1"/>
</dbReference>
<evidence type="ECO:0000313" key="7">
    <source>
        <dbReference type="Proteomes" id="UP000250557"/>
    </source>
</evidence>
<evidence type="ECO:0000256" key="1">
    <source>
        <dbReference type="ARBA" id="ARBA00023015"/>
    </source>
</evidence>
<dbReference type="PANTHER" id="PTHR33204">
    <property type="entry name" value="TRANSCRIPTIONAL REGULATOR, MARR FAMILY"/>
    <property type="match status" value="1"/>
</dbReference>
<dbReference type="EMBL" id="CP043451">
    <property type="protein sequence ID" value="QEM07185.1"/>
    <property type="molecule type" value="Genomic_DNA"/>
</dbReference>
<keyword evidence="2" id="KW-0238">DNA-binding</keyword>
<reference evidence="5 7" key="1">
    <citation type="submission" date="2019-08" db="EMBL/GenBank/DDBJ databases">
        <title>Comparative genome analysis confer to the adaptation heavy metal polluted environment.</title>
        <authorList>
            <person name="Li Y."/>
        </authorList>
    </citation>
    <scope>NUCLEOTIDE SEQUENCE [LARGE SCALE GENOMIC DNA]</scope>
    <source>
        <strain evidence="5 7">P2</strain>
    </source>
</reference>
<dbReference type="SUPFAM" id="SSF46785">
    <property type="entry name" value="Winged helix' DNA-binding domain"/>
    <property type="match status" value="1"/>
</dbReference>
<protein>
    <submittedName>
        <fullName evidence="5">Helix-turn-helix transcriptional regulator</fullName>
    </submittedName>
</protein>
<dbReference type="Proteomes" id="UP000250557">
    <property type="component" value="Chromosome"/>
</dbReference>
<evidence type="ECO:0000313" key="5">
    <source>
        <dbReference type="EMBL" id="QEM07185.1"/>
    </source>
</evidence>
<evidence type="ECO:0000256" key="3">
    <source>
        <dbReference type="ARBA" id="ARBA00023163"/>
    </source>
</evidence>